<dbReference type="PANTHER" id="PTHR43300:SF7">
    <property type="entry name" value="UDP-N-ACETYLBACILLOSAMINE N-ACETYLTRANSFERASE"/>
    <property type="match status" value="1"/>
</dbReference>
<evidence type="ECO:0000256" key="1">
    <source>
        <dbReference type="ARBA" id="ARBA00007274"/>
    </source>
</evidence>
<keyword evidence="3" id="KW-0677">Repeat</keyword>
<dbReference type="CDD" id="cd03360">
    <property type="entry name" value="LbH_AT_putative"/>
    <property type="match status" value="1"/>
</dbReference>
<proteinExistence type="inferred from homology"/>
<keyword evidence="2" id="KW-0808">Transferase</keyword>
<dbReference type="InterPro" id="IPR020019">
    <property type="entry name" value="AcTrfase_PglD-like"/>
</dbReference>
<evidence type="ECO:0000313" key="7">
    <source>
        <dbReference type="Proteomes" id="UP000800984"/>
    </source>
</evidence>
<dbReference type="SUPFAM" id="SSF51161">
    <property type="entry name" value="Trimeric LpxA-like enzymes"/>
    <property type="match status" value="1"/>
</dbReference>
<evidence type="ECO:0000256" key="3">
    <source>
        <dbReference type="ARBA" id="ARBA00022737"/>
    </source>
</evidence>
<evidence type="ECO:0000313" key="6">
    <source>
        <dbReference type="EMBL" id="NHM01105.1"/>
    </source>
</evidence>
<dbReference type="EMBL" id="JAAJBT010000002">
    <property type="protein sequence ID" value="NHM01105.1"/>
    <property type="molecule type" value="Genomic_DNA"/>
</dbReference>
<dbReference type="PANTHER" id="PTHR43300">
    <property type="entry name" value="ACETYLTRANSFERASE"/>
    <property type="match status" value="1"/>
</dbReference>
<evidence type="ECO:0000259" key="5">
    <source>
        <dbReference type="Pfam" id="PF17836"/>
    </source>
</evidence>
<accession>A0ABX0I6F3</accession>
<evidence type="ECO:0000256" key="4">
    <source>
        <dbReference type="ARBA" id="ARBA00023315"/>
    </source>
</evidence>
<dbReference type="PROSITE" id="PS00101">
    <property type="entry name" value="HEXAPEP_TRANSFERASES"/>
    <property type="match status" value="1"/>
</dbReference>
<dbReference type="Gene3D" id="3.40.50.20">
    <property type="match status" value="1"/>
</dbReference>
<dbReference type="InterPro" id="IPR041561">
    <property type="entry name" value="PglD_N"/>
</dbReference>
<name>A0ABX0I6F3_9FLAO</name>
<comment type="similarity">
    <text evidence="1">Belongs to the transferase hexapeptide repeat family.</text>
</comment>
<dbReference type="InterPro" id="IPR001451">
    <property type="entry name" value="Hexapep"/>
</dbReference>
<dbReference type="InterPro" id="IPR011004">
    <property type="entry name" value="Trimer_LpxA-like_sf"/>
</dbReference>
<keyword evidence="4" id="KW-0012">Acyltransferase</keyword>
<keyword evidence="7" id="KW-1185">Reference proteome</keyword>
<evidence type="ECO:0000256" key="2">
    <source>
        <dbReference type="ARBA" id="ARBA00022679"/>
    </source>
</evidence>
<dbReference type="Pfam" id="PF17836">
    <property type="entry name" value="PglD_N"/>
    <property type="match status" value="1"/>
</dbReference>
<dbReference type="Proteomes" id="UP000800984">
    <property type="component" value="Unassembled WGS sequence"/>
</dbReference>
<gene>
    <name evidence="6" type="ORF">G4D72_03160</name>
</gene>
<comment type="caution">
    <text evidence="6">The sequence shown here is derived from an EMBL/GenBank/DDBJ whole genome shotgun (WGS) entry which is preliminary data.</text>
</comment>
<dbReference type="Gene3D" id="2.160.10.10">
    <property type="entry name" value="Hexapeptide repeat proteins"/>
    <property type="match status" value="1"/>
</dbReference>
<organism evidence="6 7">
    <name type="scientific">Flavobacterium difficile</name>
    <dbReference type="NCBI Taxonomy" id="2709659"/>
    <lineage>
        <taxon>Bacteria</taxon>
        <taxon>Pseudomonadati</taxon>
        <taxon>Bacteroidota</taxon>
        <taxon>Flavobacteriia</taxon>
        <taxon>Flavobacteriales</taxon>
        <taxon>Flavobacteriaceae</taxon>
        <taxon>Flavobacterium</taxon>
    </lineage>
</organism>
<dbReference type="InterPro" id="IPR018357">
    <property type="entry name" value="Hexapep_transf_CS"/>
</dbReference>
<dbReference type="InterPro" id="IPR050179">
    <property type="entry name" value="Trans_hexapeptide_repeat"/>
</dbReference>
<dbReference type="Pfam" id="PF00132">
    <property type="entry name" value="Hexapep"/>
    <property type="match status" value="1"/>
</dbReference>
<sequence length="214" mass="22563">MKKIAIIGAGGFGREVKMLIDQINAVEKKYECIGYFDDGKEKGTLINGLPVLGKVSDLNAVTEVLSVALALGNPEYKKKVVTLIDNVNVIFETLIHPTVLIGIDEVTIGKGTIICAGNILTCNIAIQDYVTLNLACTIGHDTVLENFVSLMPAVNVSGEVVLEEAVYVGTGAKIINQLTIGKNTTIGAGAVVSKSLPENCTAVGIPAKPIKFHS</sequence>
<feature type="domain" description="PglD N-terminal" evidence="5">
    <location>
        <begin position="3"/>
        <end position="82"/>
    </location>
</feature>
<dbReference type="RefSeq" id="WP_166076161.1">
    <property type="nucleotide sequence ID" value="NZ_JAAJBT010000002.1"/>
</dbReference>
<protein>
    <submittedName>
        <fullName evidence="6">Acetyltransferase</fullName>
    </submittedName>
</protein>
<dbReference type="NCBIfam" id="TIGR03570">
    <property type="entry name" value="NeuD_NnaD"/>
    <property type="match status" value="1"/>
</dbReference>
<reference evidence="6 7" key="1">
    <citation type="submission" date="2020-02" db="EMBL/GenBank/DDBJ databases">
        <authorList>
            <person name="Chen W.-M."/>
        </authorList>
    </citation>
    <scope>NUCLEOTIDE SEQUENCE [LARGE SCALE GENOMIC DNA]</scope>
    <source>
        <strain evidence="6 7">KDG-16</strain>
    </source>
</reference>